<keyword evidence="5" id="KW-1185">Reference proteome</keyword>
<proteinExistence type="predicted"/>
<gene>
    <name evidence="4" type="ORF">GCM10010345_04440</name>
</gene>
<sequence length="262" mass="26841">MRLTTRLADGLALLTAGLALTACGTGTTAAPDATAPPCRTGSLAWTLSLLDGDGTRTGTGRPDARLTAVNKGPGACVFAGYPGLEIHNGKAESVEGSGQGRPAPLALPVRASVTVDLRYTRRGTKGADDSWCVRQGEASVRAPHDTRGTVVPVTDARGKAAAIDACGETLAMAAPRRTPAGSSRQRTSGPRAAARRPSPRGPAVWRSTSCGRRAPCATVPSWVTSFSCGTVRPSGRGPGGTRAGPTYPSPSTDGRRRAGWSR</sequence>
<evidence type="ECO:0000313" key="4">
    <source>
        <dbReference type="EMBL" id="GHA03301.1"/>
    </source>
</evidence>
<name>A0ABQ3CCU5_9ACTN</name>
<reference evidence="5" key="1">
    <citation type="journal article" date="2019" name="Int. J. Syst. Evol. Microbiol.">
        <title>The Global Catalogue of Microorganisms (GCM) 10K type strain sequencing project: providing services to taxonomists for standard genome sequencing and annotation.</title>
        <authorList>
            <consortium name="The Broad Institute Genomics Platform"/>
            <consortium name="The Broad Institute Genome Sequencing Center for Infectious Disease"/>
            <person name="Wu L."/>
            <person name="Ma J."/>
        </authorList>
    </citation>
    <scope>NUCLEOTIDE SEQUENCE [LARGE SCALE GENOMIC DNA]</scope>
    <source>
        <strain evidence="5">JCM 4733</strain>
    </source>
</reference>
<feature type="region of interest" description="Disordered" evidence="1">
    <location>
        <begin position="227"/>
        <end position="262"/>
    </location>
</feature>
<dbReference type="Pfam" id="PF14016">
    <property type="entry name" value="DUF4232"/>
    <property type="match status" value="1"/>
</dbReference>
<protein>
    <recommendedName>
        <fullName evidence="3">DUF4232 domain-containing protein</fullName>
    </recommendedName>
</protein>
<dbReference type="Proteomes" id="UP000653644">
    <property type="component" value="Unassembled WGS sequence"/>
</dbReference>
<dbReference type="InterPro" id="IPR025326">
    <property type="entry name" value="DUF4232"/>
</dbReference>
<evidence type="ECO:0000259" key="3">
    <source>
        <dbReference type="Pfam" id="PF14016"/>
    </source>
</evidence>
<evidence type="ECO:0000256" key="2">
    <source>
        <dbReference type="SAM" id="SignalP"/>
    </source>
</evidence>
<evidence type="ECO:0000313" key="5">
    <source>
        <dbReference type="Proteomes" id="UP000653644"/>
    </source>
</evidence>
<comment type="caution">
    <text evidence="4">The sequence shown here is derived from an EMBL/GenBank/DDBJ whole genome shotgun (WGS) entry which is preliminary data.</text>
</comment>
<accession>A0ABQ3CCU5</accession>
<feature type="region of interest" description="Disordered" evidence="1">
    <location>
        <begin position="172"/>
        <end position="210"/>
    </location>
</feature>
<evidence type="ECO:0000256" key="1">
    <source>
        <dbReference type="SAM" id="MobiDB-lite"/>
    </source>
</evidence>
<organism evidence="4 5">
    <name type="scientific">Streptomyces canarius</name>
    <dbReference type="NCBI Taxonomy" id="285453"/>
    <lineage>
        <taxon>Bacteria</taxon>
        <taxon>Bacillati</taxon>
        <taxon>Actinomycetota</taxon>
        <taxon>Actinomycetes</taxon>
        <taxon>Kitasatosporales</taxon>
        <taxon>Streptomycetaceae</taxon>
        <taxon>Streptomyces</taxon>
    </lineage>
</organism>
<dbReference type="RefSeq" id="WP_229916991.1">
    <property type="nucleotide sequence ID" value="NZ_BMVN01000001.1"/>
</dbReference>
<feature type="domain" description="DUF4232" evidence="3">
    <location>
        <begin position="38"/>
        <end position="157"/>
    </location>
</feature>
<feature type="signal peptide" evidence="2">
    <location>
        <begin position="1"/>
        <end position="21"/>
    </location>
</feature>
<dbReference type="PROSITE" id="PS51257">
    <property type="entry name" value="PROKAR_LIPOPROTEIN"/>
    <property type="match status" value="1"/>
</dbReference>
<keyword evidence="2" id="KW-0732">Signal</keyword>
<feature type="chain" id="PRO_5046023224" description="DUF4232 domain-containing protein" evidence="2">
    <location>
        <begin position="22"/>
        <end position="262"/>
    </location>
</feature>
<dbReference type="EMBL" id="BMVN01000001">
    <property type="protein sequence ID" value="GHA03301.1"/>
    <property type="molecule type" value="Genomic_DNA"/>
</dbReference>